<evidence type="ECO:0000313" key="1">
    <source>
        <dbReference type="EMBL" id="KIO13078.1"/>
    </source>
</evidence>
<reference evidence="2" key="2">
    <citation type="submission" date="2015-01" db="EMBL/GenBank/DDBJ databases">
        <title>Evolutionary Origins and Diversification of the Mycorrhizal Mutualists.</title>
        <authorList>
            <consortium name="DOE Joint Genome Institute"/>
            <consortium name="Mycorrhizal Genomics Consortium"/>
            <person name="Kohler A."/>
            <person name="Kuo A."/>
            <person name="Nagy L.G."/>
            <person name="Floudas D."/>
            <person name="Copeland A."/>
            <person name="Barry K.W."/>
            <person name="Cichocki N."/>
            <person name="Veneault-Fourrey C."/>
            <person name="LaButti K."/>
            <person name="Lindquist E.A."/>
            <person name="Lipzen A."/>
            <person name="Lundell T."/>
            <person name="Morin E."/>
            <person name="Murat C."/>
            <person name="Riley R."/>
            <person name="Ohm R."/>
            <person name="Sun H."/>
            <person name="Tunlid A."/>
            <person name="Henrissat B."/>
            <person name="Grigoriev I.V."/>
            <person name="Hibbett D.S."/>
            <person name="Martin F."/>
        </authorList>
    </citation>
    <scope>NUCLEOTIDE SEQUENCE [LARGE SCALE GENOMIC DNA]</scope>
    <source>
        <strain evidence="2">Marx 270</strain>
    </source>
</reference>
<proteinExistence type="predicted"/>
<protein>
    <submittedName>
        <fullName evidence="1">Uncharacterized protein</fullName>
    </submittedName>
</protein>
<accession>A0A0C3JV97</accession>
<name>A0A0C3JV97_PISTI</name>
<feature type="non-terminal residue" evidence="1">
    <location>
        <position position="1"/>
    </location>
</feature>
<dbReference type="Proteomes" id="UP000054217">
    <property type="component" value="Unassembled WGS sequence"/>
</dbReference>
<keyword evidence="2" id="KW-1185">Reference proteome</keyword>
<sequence length="74" mass="8352">THCFYLSVHISYPAIRAFIPSLGMATIPSISLANPSSTSLYTHSPPHRHVSPLRRTYDRFHEVMLNEVRLSLGC</sequence>
<reference evidence="1 2" key="1">
    <citation type="submission" date="2014-04" db="EMBL/GenBank/DDBJ databases">
        <authorList>
            <consortium name="DOE Joint Genome Institute"/>
            <person name="Kuo A."/>
            <person name="Kohler A."/>
            <person name="Costa M.D."/>
            <person name="Nagy L.G."/>
            <person name="Floudas D."/>
            <person name="Copeland A."/>
            <person name="Barry K.W."/>
            <person name="Cichocki N."/>
            <person name="Veneault-Fourrey C."/>
            <person name="LaButti K."/>
            <person name="Lindquist E.A."/>
            <person name="Lipzen A."/>
            <person name="Lundell T."/>
            <person name="Morin E."/>
            <person name="Murat C."/>
            <person name="Sun H."/>
            <person name="Tunlid A."/>
            <person name="Henrissat B."/>
            <person name="Grigoriev I.V."/>
            <person name="Hibbett D.S."/>
            <person name="Martin F."/>
            <person name="Nordberg H.P."/>
            <person name="Cantor M.N."/>
            <person name="Hua S.X."/>
        </authorList>
    </citation>
    <scope>NUCLEOTIDE SEQUENCE [LARGE SCALE GENOMIC DNA]</scope>
    <source>
        <strain evidence="1 2">Marx 270</strain>
    </source>
</reference>
<gene>
    <name evidence="1" type="ORF">M404DRAFT_994028</name>
</gene>
<evidence type="ECO:0000313" key="2">
    <source>
        <dbReference type="Proteomes" id="UP000054217"/>
    </source>
</evidence>
<dbReference type="EMBL" id="KN831947">
    <property type="protein sequence ID" value="KIO13078.1"/>
    <property type="molecule type" value="Genomic_DNA"/>
</dbReference>
<dbReference type="AlphaFoldDB" id="A0A0C3JV97"/>
<dbReference type="HOGENOM" id="CLU_2694632_0_0_1"/>
<dbReference type="InParanoid" id="A0A0C3JV97"/>
<organism evidence="1 2">
    <name type="scientific">Pisolithus tinctorius Marx 270</name>
    <dbReference type="NCBI Taxonomy" id="870435"/>
    <lineage>
        <taxon>Eukaryota</taxon>
        <taxon>Fungi</taxon>
        <taxon>Dikarya</taxon>
        <taxon>Basidiomycota</taxon>
        <taxon>Agaricomycotina</taxon>
        <taxon>Agaricomycetes</taxon>
        <taxon>Agaricomycetidae</taxon>
        <taxon>Boletales</taxon>
        <taxon>Sclerodermatineae</taxon>
        <taxon>Pisolithaceae</taxon>
        <taxon>Pisolithus</taxon>
    </lineage>
</organism>